<keyword evidence="7 15" id="KW-0808">Transferase</keyword>
<evidence type="ECO:0000256" key="6">
    <source>
        <dbReference type="ARBA" id="ARBA00021623"/>
    </source>
</evidence>
<dbReference type="InterPro" id="IPR040442">
    <property type="entry name" value="Pyrv_kinase-like_dom_sf"/>
</dbReference>
<name>A0A1B1U6N5_9HELI</name>
<evidence type="ECO:0000313" key="20">
    <source>
        <dbReference type="Proteomes" id="UP000092884"/>
    </source>
</evidence>
<dbReference type="InterPro" id="IPR036637">
    <property type="entry name" value="Phosphohistidine_dom_sf"/>
</dbReference>
<dbReference type="Pfam" id="PF00391">
    <property type="entry name" value="PEP-utilizers"/>
    <property type="match status" value="1"/>
</dbReference>
<dbReference type="SUPFAM" id="SSF56059">
    <property type="entry name" value="Glutathione synthetase ATP-binding domain-like"/>
    <property type="match status" value="1"/>
</dbReference>
<dbReference type="Proteomes" id="UP000092884">
    <property type="component" value="Chromosome"/>
</dbReference>
<dbReference type="EMBL" id="CP016503">
    <property type="protein sequence ID" value="ANV98391.1"/>
    <property type="molecule type" value="Genomic_DNA"/>
</dbReference>
<dbReference type="SUPFAM" id="SSF52009">
    <property type="entry name" value="Phosphohistidine domain"/>
    <property type="match status" value="1"/>
</dbReference>
<dbReference type="InterPro" id="IPR018274">
    <property type="entry name" value="PEP_util_AS"/>
</dbReference>
<evidence type="ECO:0000256" key="15">
    <source>
        <dbReference type="PIRNR" id="PIRNR000854"/>
    </source>
</evidence>
<feature type="domain" description="PEP-utilising enzyme mobile" evidence="16">
    <location>
        <begin position="396"/>
        <end position="467"/>
    </location>
</feature>
<dbReference type="Gene3D" id="3.50.30.10">
    <property type="entry name" value="Phosphohistidine domain"/>
    <property type="match status" value="1"/>
</dbReference>
<sequence length="805" mass="90271">MKYIKFFKELNNKDVPIVGGKNASIGEMFQELLPVGIKVPNGFAITSEAYWYLLDSAGIREQIISLLKDVDPTDIDVLKVRAKQIRDLIFQTPLSTDLKDEILQAYKILSQEYNMDEADVAVRSSATAEDLPDASFAGQQDTYLSVKGQGELIHYVKSCFASLFTDRAISYRASRGFDHFKVALSVGVQKMVRADKGSAGVMFSIDTETGFRDAVLITSSWGLGENVVGGTVNPDEFYVFKPTLLEGKRPIIKRQLGHKHQKMVYAPKGSSHPTKNIPTTQEEYHSFSINNEDILKLARYAILIEEHYSKEAGEYRPMDMEWAKDGESGELFIVQARPETVQSQALKKDGGQRLEKYRFKQEVPKSEVILKGIAIGGKIGSGKVRIINDIEHMGSFNEGEILVTDNTDPDWEPAMKKAAAVITNRGGRTCHAAIVAREIGVPTIVGALGATERLYNGLEVTISCAEGEEGYIYNGIHPYEVEVIELEQFDQPKTKIYLNVGNPEKAFDFARFPNNGVGLARMEMIILNQIKAHPLALVDMQNHKSVRCEADIKKLISGYDSPKDFFIQKIAEGMGMIASAFYPNPVIVRTSDFKSNEYRGMLNGEEYEPREENPMLGYRGASRYYSEQYRPAFEWECQALAMVRDEMGLTNLKVMIPFLRTPEEGKKVLEIMRRNGLEQGKDGLEIYVMCELPVNVVLADEFLNLFDGFSIGSNDLTQLTLGVDRDGELVSHIFDERNPVMLEMFKRAIEACKKRGKYCGICGQAPSDYPEVAEFLVKEGITSISLNPDSVLHTWEKILKLEKTL</sequence>
<dbReference type="InterPro" id="IPR023151">
    <property type="entry name" value="PEP_util_CS"/>
</dbReference>
<comment type="similarity">
    <text evidence="4 15">Belongs to the PEP-utilizing enzyme family.</text>
</comment>
<evidence type="ECO:0000313" key="19">
    <source>
        <dbReference type="EMBL" id="ANV98391.1"/>
    </source>
</evidence>
<feature type="domain" description="PEP-utilising enzyme C-terminal" evidence="18">
    <location>
        <begin position="489"/>
        <end position="800"/>
    </location>
</feature>
<dbReference type="EC" id="2.7.9.2" evidence="5 15"/>
<comment type="catalytic activity">
    <reaction evidence="14 15">
        <text>pyruvate + ATP + H2O = phosphoenolpyruvate + AMP + phosphate + 2 H(+)</text>
        <dbReference type="Rhea" id="RHEA:11364"/>
        <dbReference type="ChEBI" id="CHEBI:15361"/>
        <dbReference type="ChEBI" id="CHEBI:15377"/>
        <dbReference type="ChEBI" id="CHEBI:15378"/>
        <dbReference type="ChEBI" id="CHEBI:30616"/>
        <dbReference type="ChEBI" id="CHEBI:43474"/>
        <dbReference type="ChEBI" id="CHEBI:58702"/>
        <dbReference type="ChEBI" id="CHEBI:456215"/>
        <dbReference type="EC" id="2.7.9.2"/>
    </reaction>
</comment>
<evidence type="ECO:0000256" key="14">
    <source>
        <dbReference type="ARBA" id="ARBA00047700"/>
    </source>
</evidence>
<evidence type="ECO:0000256" key="8">
    <source>
        <dbReference type="ARBA" id="ARBA00022723"/>
    </source>
</evidence>
<feature type="domain" description="Pyruvate phosphate dikinase AMP/ATP-binding" evidence="17">
    <location>
        <begin position="16"/>
        <end position="349"/>
    </location>
</feature>
<evidence type="ECO:0000256" key="2">
    <source>
        <dbReference type="ARBA" id="ARBA00002988"/>
    </source>
</evidence>
<dbReference type="STRING" id="222136.BBW65_06095"/>
<dbReference type="Pfam" id="PF02896">
    <property type="entry name" value="PEP-utilizers_C"/>
    <property type="match status" value="1"/>
</dbReference>
<dbReference type="RefSeq" id="WP_066341073.1">
    <property type="nucleotide sequence ID" value="NZ_CP016503.1"/>
</dbReference>
<protein>
    <recommendedName>
        <fullName evidence="6 15">Phosphoenolpyruvate synthase</fullName>
        <shortName evidence="15">PEP synthase</shortName>
        <ecNumber evidence="5 15">2.7.9.2</ecNumber>
    </recommendedName>
    <alternativeName>
        <fullName evidence="13 15">Pyruvate, water dikinase</fullName>
    </alternativeName>
</protein>
<evidence type="ECO:0000256" key="9">
    <source>
        <dbReference type="ARBA" id="ARBA00022741"/>
    </source>
</evidence>
<keyword evidence="20" id="KW-1185">Reference proteome</keyword>
<dbReference type="SUPFAM" id="SSF51621">
    <property type="entry name" value="Phosphoenolpyruvate/pyruvate domain"/>
    <property type="match status" value="1"/>
</dbReference>
<dbReference type="InterPro" id="IPR000121">
    <property type="entry name" value="PEP_util_C"/>
</dbReference>
<evidence type="ECO:0000256" key="12">
    <source>
        <dbReference type="ARBA" id="ARBA00022842"/>
    </source>
</evidence>
<keyword evidence="11 15" id="KW-0067">ATP-binding</keyword>
<dbReference type="InterPro" id="IPR006319">
    <property type="entry name" value="PEP_synth"/>
</dbReference>
<dbReference type="Gene3D" id="3.20.20.60">
    <property type="entry name" value="Phosphoenolpyruvate-binding domains"/>
    <property type="match status" value="1"/>
</dbReference>
<keyword evidence="8 15" id="KW-0479">Metal-binding</keyword>
<comment type="function">
    <text evidence="2 15">Catalyzes the phosphorylation of pyruvate to phosphoenolpyruvate.</text>
</comment>
<dbReference type="GO" id="GO:0006094">
    <property type="term" value="P:gluconeogenesis"/>
    <property type="evidence" value="ECO:0007669"/>
    <property type="project" value="UniProtKB-UniPathway"/>
</dbReference>
<accession>A0A1B1U6N5</accession>
<keyword evidence="9 15" id="KW-0547">Nucleotide-binding</keyword>
<keyword evidence="19" id="KW-0670">Pyruvate</keyword>
<reference evidence="20" key="1">
    <citation type="submission" date="2016-07" db="EMBL/GenBank/DDBJ databases">
        <authorList>
            <person name="Florea S."/>
            <person name="Webb J.S."/>
            <person name="Jaromczyk J."/>
            <person name="Schardl C.L."/>
        </authorList>
    </citation>
    <scope>NUCLEOTIDE SEQUENCE [LARGE SCALE GENOMIC DNA]</scope>
    <source>
        <strain evidence="20">MIT 01-6242</strain>
    </source>
</reference>
<evidence type="ECO:0000256" key="7">
    <source>
        <dbReference type="ARBA" id="ARBA00022679"/>
    </source>
</evidence>
<dbReference type="GO" id="GO:0005524">
    <property type="term" value="F:ATP binding"/>
    <property type="evidence" value="ECO:0007669"/>
    <property type="project" value="UniProtKB-KW"/>
</dbReference>
<proteinExistence type="inferred from homology"/>
<dbReference type="UniPathway" id="UPA00138"/>
<dbReference type="InterPro" id="IPR002192">
    <property type="entry name" value="PPDK_AMP/ATP-bd"/>
</dbReference>
<dbReference type="PROSITE" id="PS00742">
    <property type="entry name" value="PEP_ENZYMES_2"/>
    <property type="match status" value="1"/>
</dbReference>
<evidence type="ECO:0000256" key="13">
    <source>
        <dbReference type="ARBA" id="ARBA00033470"/>
    </source>
</evidence>
<gene>
    <name evidence="19" type="ORF">BBW65_06095</name>
</gene>
<dbReference type="NCBIfam" id="TIGR01418">
    <property type="entry name" value="PEP_synth"/>
    <property type="match status" value="1"/>
</dbReference>
<evidence type="ECO:0000256" key="1">
    <source>
        <dbReference type="ARBA" id="ARBA00001946"/>
    </source>
</evidence>
<organism evidence="19 20">
    <name type="scientific">Helicobacter enhydrae</name>
    <dbReference type="NCBI Taxonomy" id="222136"/>
    <lineage>
        <taxon>Bacteria</taxon>
        <taxon>Pseudomonadati</taxon>
        <taxon>Campylobacterota</taxon>
        <taxon>Epsilonproteobacteria</taxon>
        <taxon>Campylobacterales</taxon>
        <taxon>Helicobacteraceae</taxon>
        <taxon>Helicobacter</taxon>
    </lineage>
</organism>
<keyword evidence="10 15" id="KW-0418">Kinase</keyword>
<dbReference type="PRINTS" id="PR01736">
    <property type="entry name" value="PHPHTRNFRASE"/>
</dbReference>
<dbReference type="PANTHER" id="PTHR43030">
    <property type="entry name" value="PHOSPHOENOLPYRUVATE SYNTHASE"/>
    <property type="match status" value="1"/>
</dbReference>
<evidence type="ECO:0000256" key="3">
    <source>
        <dbReference type="ARBA" id="ARBA00004742"/>
    </source>
</evidence>
<dbReference type="GO" id="GO:0046872">
    <property type="term" value="F:metal ion binding"/>
    <property type="evidence" value="ECO:0007669"/>
    <property type="project" value="UniProtKB-KW"/>
</dbReference>
<dbReference type="PIRSF" id="PIRSF000854">
    <property type="entry name" value="PEP_synthase"/>
    <property type="match status" value="1"/>
</dbReference>
<dbReference type="FunFam" id="3.30.1490.20:FF:000010">
    <property type="entry name" value="Phosphoenolpyruvate synthase"/>
    <property type="match status" value="1"/>
</dbReference>
<evidence type="ECO:0000259" key="18">
    <source>
        <dbReference type="Pfam" id="PF02896"/>
    </source>
</evidence>
<dbReference type="GO" id="GO:0008986">
    <property type="term" value="F:pyruvate, water dikinase activity"/>
    <property type="evidence" value="ECO:0007669"/>
    <property type="project" value="UniProtKB-EC"/>
</dbReference>
<dbReference type="OrthoDB" id="9765468at2"/>
<comment type="pathway">
    <text evidence="3 15">Carbohydrate biosynthesis; gluconeogenesis.</text>
</comment>
<keyword evidence="12 15" id="KW-0460">Magnesium</keyword>
<dbReference type="Pfam" id="PF01326">
    <property type="entry name" value="PPDK_N"/>
    <property type="match status" value="1"/>
</dbReference>
<comment type="cofactor">
    <cofactor evidence="1 15">
        <name>Mg(2+)</name>
        <dbReference type="ChEBI" id="CHEBI:18420"/>
    </cofactor>
</comment>
<dbReference type="NCBIfam" id="NF005057">
    <property type="entry name" value="PRK06464.1"/>
    <property type="match status" value="1"/>
</dbReference>
<evidence type="ECO:0000259" key="16">
    <source>
        <dbReference type="Pfam" id="PF00391"/>
    </source>
</evidence>
<dbReference type="Gene3D" id="3.30.1490.20">
    <property type="entry name" value="ATP-grasp fold, A domain"/>
    <property type="match status" value="1"/>
</dbReference>
<dbReference type="KEGG" id="het:BBW65_06095"/>
<evidence type="ECO:0000256" key="11">
    <source>
        <dbReference type="ARBA" id="ARBA00022840"/>
    </source>
</evidence>
<dbReference type="PANTHER" id="PTHR43030:SF1">
    <property type="entry name" value="PHOSPHOENOLPYRUVATE SYNTHASE"/>
    <property type="match status" value="1"/>
</dbReference>
<evidence type="ECO:0000256" key="4">
    <source>
        <dbReference type="ARBA" id="ARBA00007837"/>
    </source>
</evidence>
<dbReference type="AlphaFoldDB" id="A0A1B1U6N5"/>
<dbReference type="PROSITE" id="PS00370">
    <property type="entry name" value="PEP_ENZYMES_PHOS_SITE"/>
    <property type="match status" value="1"/>
</dbReference>
<dbReference type="Gene3D" id="3.30.470.20">
    <property type="entry name" value="ATP-grasp fold, B domain"/>
    <property type="match status" value="1"/>
</dbReference>
<evidence type="ECO:0000259" key="17">
    <source>
        <dbReference type="Pfam" id="PF01326"/>
    </source>
</evidence>
<dbReference type="InterPro" id="IPR013815">
    <property type="entry name" value="ATP_grasp_subdomain_1"/>
</dbReference>
<dbReference type="InterPro" id="IPR008279">
    <property type="entry name" value="PEP-util_enz_mobile_dom"/>
</dbReference>
<dbReference type="FunFam" id="3.30.470.20:FF:000017">
    <property type="entry name" value="Phosphoenolpyruvate synthase"/>
    <property type="match status" value="1"/>
</dbReference>
<evidence type="ECO:0000256" key="10">
    <source>
        <dbReference type="ARBA" id="ARBA00022777"/>
    </source>
</evidence>
<dbReference type="InterPro" id="IPR015813">
    <property type="entry name" value="Pyrv/PenolPyrv_kinase-like_dom"/>
</dbReference>
<evidence type="ECO:0000256" key="5">
    <source>
        <dbReference type="ARBA" id="ARBA00011996"/>
    </source>
</evidence>